<dbReference type="InterPro" id="IPR036890">
    <property type="entry name" value="HATPase_C_sf"/>
</dbReference>
<dbReference type="EMBL" id="JBHTIM010000001">
    <property type="protein sequence ID" value="MFD0780465.1"/>
    <property type="molecule type" value="Genomic_DNA"/>
</dbReference>
<keyword evidence="2 6" id="KW-0418">Kinase</keyword>
<evidence type="ECO:0000259" key="5">
    <source>
        <dbReference type="Pfam" id="PF07730"/>
    </source>
</evidence>
<dbReference type="SUPFAM" id="SSF55874">
    <property type="entry name" value="ATPase domain of HSP90 chaperone/DNA topoisomerase II/histidine kinase"/>
    <property type="match status" value="1"/>
</dbReference>
<dbReference type="Gene3D" id="1.20.5.1930">
    <property type="match status" value="1"/>
</dbReference>
<evidence type="ECO:0000256" key="2">
    <source>
        <dbReference type="ARBA" id="ARBA00022777"/>
    </source>
</evidence>
<gene>
    <name evidence="6" type="ORF">ACFQZV_04020</name>
</gene>
<evidence type="ECO:0000313" key="7">
    <source>
        <dbReference type="Proteomes" id="UP001597042"/>
    </source>
</evidence>
<accession>A0ABW2ZPM0</accession>
<dbReference type="PANTHER" id="PTHR24421:SF63">
    <property type="entry name" value="SENSOR HISTIDINE KINASE DESK"/>
    <property type="match status" value="1"/>
</dbReference>
<sequence>MPSDQTRSVRTTWLYTLGSIVFFVGFFCALSALLLLETYLIGEDPVLIAAIAVQAVCAVTAIRFCWFLRVGRGGGLPHPGWTIALVVPAGAAWVIGLFAVPISPATGAPLWIAVCLIACVMPQRWRWPMIIAGALALVGHLFVAASIAGVSVGSSVLPGWSSWAVIAALLPFMLLSGLWWWEIVVELDRHRRMAGDLAVAQERLRFASDLHDIQGHHLQVISLKAELAERLLARDPEAARANIHEVQVIAREALEETRALVAGYRQVTLDDELENAREVLTASGAQCRLRTDDLPADAATRAALASIVREATTNILRHSSAKNVDIVLAHGESGWTLSVTNDGVHPTDAATPGSGLAGLRERLSPVGGTLGCDVSDTRFTLRAAVPSAAPVTTLSGANT</sequence>
<dbReference type="PANTHER" id="PTHR24421">
    <property type="entry name" value="NITRATE/NITRITE SENSOR PROTEIN NARX-RELATED"/>
    <property type="match status" value="1"/>
</dbReference>
<feature type="transmembrane region" description="Helical" evidence="4">
    <location>
        <begin position="46"/>
        <end position="68"/>
    </location>
</feature>
<feature type="transmembrane region" description="Helical" evidence="4">
    <location>
        <begin position="80"/>
        <end position="100"/>
    </location>
</feature>
<feature type="domain" description="Signal transduction histidine kinase subgroup 3 dimerisation and phosphoacceptor" evidence="5">
    <location>
        <begin position="202"/>
        <end position="268"/>
    </location>
</feature>
<feature type="transmembrane region" description="Helical" evidence="4">
    <location>
        <begin position="12"/>
        <end position="34"/>
    </location>
</feature>
<evidence type="ECO:0000256" key="3">
    <source>
        <dbReference type="ARBA" id="ARBA00023012"/>
    </source>
</evidence>
<proteinExistence type="predicted"/>
<keyword evidence="7" id="KW-1185">Reference proteome</keyword>
<feature type="transmembrane region" description="Helical" evidence="4">
    <location>
        <begin position="129"/>
        <end position="148"/>
    </location>
</feature>
<organism evidence="6 7">
    <name type="scientific">Microbacterium koreense</name>
    <dbReference type="NCBI Taxonomy" id="323761"/>
    <lineage>
        <taxon>Bacteria</taxon>
        <taxon>Bacillati</taxon>
        <taxon>Actinomycetota</taxon>
        <taxon>Actinomycetes</taxon>
        <taxon>Micrococcales</taxon>
        <taxon>Microbacteriaceae</taxon>
        <taxon>Microbacterium</taxon>
    </lineage>
</organism>
<keyword evidence="4" id="KW-0812">Transmembrane</keyword>
<dbReference type="Proteomes" id="UP001597042">
    <property type="component" value="Unassembled WGS sequence"/>
</dbReference>
<name>A0ABW2ZPM0_9MICO</name>
<evidence type="ECO:0000313" key="6">
    <source>
        <dbReference type="EMBL" id="MFD0780465.1"/>
    </source>
</evidence>
<evidence type="ECO:0000256" key="1">
    <source>
        <dbReference type="ARBA" id="ARBA00022679"/>
    </source>
</evidence>
<comment type="caution">
    <text evidence="6">The sequence shown here is derived from an EMBL/GenBank/DDBJ whole genome shotgun (WGS) entry which is preliminary data.</text>
</comment>
<keyword evidence="1" id="KW-0808">Transferase</keyword>
<feature type="transmembrane region" description="Helical" evidence="4">
    <location>
        <begin position="106"/>
        <end position="122"/>
    </location>
</feature>
<reference evidence="7" key="1">
    <citation type="journal article" date="2019" name="Int. J. Syst. Evol. Microbiol.">
        <title>The Global Catalogue of Microorganisms (GCM) 10K type strain sequencing project: providing services to taxonomists for standard genome sequencing and annotation.</title>
        <authorList>
            <consortium name="The Broad Institute Genomics Platform"/>
            <consortium name="The Broad Institute Genome Sequencing Center for Infectious Disease"/>
            <person name="Wu L."/>
            <person name="Ma J."/>
        </authorList>
    </citation>
    <scope>NUCLEOTIDE SEQUENCE [LARGE SCALE GENOMIC DNA]</scope>
    <source>
        <strain evidence="7">CCUG 50754</strain>
    </source>
</reference>
<keyword evidence="3" id="KW-0902">Two-component regulatory system</keyword>
<dbReference type="CDD" id="cd16917">
    <property type="entry name" value="HATPase_UhpB-NarQ-NarX-like"/>
    <property type="match status" value="1"/>
</dbReference>
<dbReference type="InterPro" id="IPR011712">
    <property type="entry name" value="Sig_transdc_His_kin_sub3_dim/P"/>
</dbReference>
<protein>
    <submittedName>
        <fullName evidence="6">Sensor histidine kinase</fullName>
    </submittedName>
</protein>
<feature type="transmembrane region" description="Helical" evidence="4">
    <location>
        <begin position="160"/>
        <end position="181"/>
    </location>
</feature>
<keyword evidence="4" id="KW-0472">Membrane</keyword>
<dbReference type="Pfam" id="PF07730">
    <property type="entry name" value="HisKA_3"/>
    <property type="match status" value="1"/>
</dbReference>
<dbReference type="RefSeq" id="WP_378750618.1">
    <property type="nucleotide sequence ID" value="NZ_JBHSSV010000003.1"/>
</dbReference>
<dbReference type="GO" id="GO:0016301">
    <property type="term" value="F:kinase activity"/>
    <property type="evidence" value="ECO:0007669"/>
    <property type="project" value="UniProtKB-KW"/>
</dbReference>
<dbReference type="InterPro" id="IPR050482">
    <property type="entry name" value="Sensor_HK_TwoCompSys"/>
</dbReference>
<keyword evidence="4" id="KW-1133">Transmembrane helix</keyword>
<evidence type="ECO:0000256" key="4">
    <source>
        <dbReference type="SAM" id="Phobius"/>
    </source>
</evidence>
<dbReference type="Gene3D" id="3.30.565.10">
    <property type="entry name" value="Histidine kinase-like ATPase, C-terminal domain"/>
    <property type="match status" value="1"/>
</dbReference>